<reference evidence="12" key="2">
    <citation type="submission" date="2025-09" db="UniProtKB">
        <authorList>
            <consortium name="Ensembl"/>
        </authorList>
    </citation>
    <scope>IDENTIFICATION</scope>
</reference>
<keyword evidence="2 9" id="KW-0812">Transmembrane</keyword>
<dbReference type="FunFam" id="3.90.190.10:FF:000017">
    <property type="entry name" value="receptor-type tyrosine-protein phosphatase-like N isoform X2"/>
    <property type="match status" value="1"/>
</dbReference>
<evidence type="ECO:0000256" key="4">
    <source>
        <dbReference type="ARBA" id="ARBA00022989"/>
    </source>
</evidence>
<dbReference type="AlphaFoldDB" id="A0A9J7XP48"/>
<keyword evidence="7" id="KW-0968">Cytoplasmic vesicle</keyword>
<evidence type="ECO:0000256" key="3">
    <source>
        <dbReference type="ARBA" id="ARBA00022729"/>
    </source>
</evidence>
<dbReference type="SMART" id="SM00194">
    <property type="entry name" value="PTPc"/>
    <property type="match status" value="1"/>
</dbReference>
<dbReference type="GO" id="GO:0051046">
    <property type="term" value="P:regulation of secretion"/>
    <property type="evidence" value="ECO:0007669"/>
    <property type="project" value="TreeGrafter"/>
</dbReference>
<dbReference type="PRINTS" id="PR00700">
    <property type="entry name" value="PRTYPHPHTASE"/>
</dbReference>
<dbReference type="Proteomes" id="UP001108240">
    <property type="component" value="Unplaced"/>
</dbReference>
<feature type="compositionally biased region" description="Polar residues" evidence="8">
    <location>
        <begin position="19"/>
        <end position="33"/>
    </location>
</feature>
<reference evidence="12" key="1">
    <citation type="submission" date="2025-08" db="UniProtKB">
        <authorList>
            <consortium name="Ensembl"/>
        </authorList>
    </citation>
    <scope>IDENTIFICATION</scope>
</reference>
<comment type="subcellular location">
    <subcellularLocation>
        <location evidence="1">Cytoplasmic vesicle membrane</location>
        <topology evidence="1">Single-pass type I membrane protein</topology>
    </subcellularLocation>
</comment>
<dbReference type="GO" id="GO:0035773">
    <property type="term" value="P:insulin secretion involved in cellular response to glucose stimulus"/>
    <property type="evidence" value="ECO:0007669"/>
    <property type="project" value="TreeGrafter"/>
</dbReference>
<dbReference type="SMART" id="SM00404">
    <property type="entry name" value="PTPc_motif"/>
    <property type="match status" value="1"/>
</dbReference>
<dbReference type="InterPro" id="IPR016130">
    <property type="entry name" value="Tyr_Pase_AS"/>
</dbReference>
<feature type="region of interest" description="Disordered" evidence="8">
    <location>
        <begin position="208"/>
        <end position="265"/>
    </location>
</feature>
<feature type="domain" description="Tyrosine specific protein phosphatases" evidence="11">
    <location>
        <begin position="669"/>
        <end position="741"/>
    </location>
</feature>
<dbReference type="InterPro" id="IPR000242">
    <property type="entry name" value="PTP_cat"/>
</dbReference>
<evidence type="ECO:0000256" key="5">
    <source>
        <dbReference type="ARBA" id="ARBA00023136"/>
    </source>
</evidence>
<protein>
    <submittedName>
        <fullName evidence="12">Protein tyrosine phosphatase receptor type N</fullName>
    </submittedName>
</protein>
<keyword evidence="13" id="KW-1185">Reference proteome</keyword>
<evidence type="ECO:0000259" key="10">
    <source>
        <dbReference type="PROSITE" id="PS50055"/>
    </source>
</evidence>
<dbReference type="GO" id="GO:0004725">
    <property type="term" value="F:protein tyrosine phosphatase activity"/>
    <property type="evidence" value="ECO:0007669"/>
    <property type="project" value="InterPro"/>
</dbReference>
<dbReference type="GO" id="GO:0045202">
    <property type="term" value="C:synapse"/>
    <property type="evidence" value="ECO:0007669"/>
    <property type="project" value="TreeGrafter"/>
</dbReference>
<evidence type="ECO:0000256" key="2">
    <source>
        <dbReference type="ARBA" id="ARBA00022692"/>
    </source>
</evidence>
<keyword evidence="3" id="KW-0732">Signal</keyword>
<dbReference type="SUPFAM" id="SSF52799">
    <property type="entry name" value="(Phosphotyrosine protein) phosphatases II"/>
    <property type="match status" value="1"/>
</dbReference>
<feature type="compositionally biased region" description="Basic and acidic residues" evidence="8">
    <location>
        <begin position="1"/>
        <end position="10"/>
    </location>
</feature>
<dbReference type="PROSITE" id="PS50056">
    <property type="entry name" value="TYR_PHOSPHATASE_2"/>
    <property type="match status" value="1"/>
</dbReference>
<dbReference type="InterPro" id="IPR029021">
    <property type="entry name" value="Prot-tyrosine_phosphatase-like"/>
</dbReference>
<dbReference type="Gene3D" id="3.90.190.10">
    <property type="entry name" value="Protein tyrosine phosphatase superfamily"/>
    <property type="match status" value="1"/>
</dbReference>
<dbReference type="PROSITE" id="PS50055">
    <property type="entry name" value="TYR_PHOSPHATASE_PTP"/>
    <property type="match status" value="1"/>
</dbReference>
<feature type="domain" description="Tyrosine-protein phosphatase" evidence="10">
    <location>
        <begin position="490"/>
        <end position="750"/>
    </location>
</feature>
<feature type="compositionally biased region" description="Low complexity" evidence="8">
    <location>
        <begin position="208"/>
        <end position="221"/>
    </location>
</feature>
<dbReference type="InterPro" id="IPR003595">
    <property type="entry name" value="Tyr_Pase_cat"/>
</dbReference>
<keyword evidence="4 9" id="KW-1133">Transmembrane helix</keyword>
<evidence type="ECO:0000256" key="1">
    <source>
        <dbReference type="ARBA" id="ARBA00004358"/>
    </source>
</evidence>
<sequence>QSMIKKELSKVPKIPLSSGIKNGPSTDAHTNQLKPKMVQPYMDYMIVDPPQSSLHMQSLDPYSYQRERSLNLVEGGRYPPASSRIRGNSPLPPSLDKEDQLLQDLMTLLLSSPAQPTSRQRVAAPHSTSSFFQDLDFPLDYKDYNKDFFSHDEKINSQQEQKKGPQKYGVLSEHRTTQQSLNELLLQHGFDLNHLKPEEMERLFTKASAPATNSSNSPLNPGAETFPKGSQGASQDNSISIGASALGPSSLKQEDGRLGKGALSVKTGKNDTKLKEEFGYIVTNQSLLSLSDGVHLLKTLLFVTVFTFIVSHAVAQKVLLESETGLKVLQAGVGEKNDGHALPVATRVRDNTQWVFLMFVGVACVGGLLVGALTIACLRTHARQLASGKLGLGPEAGNVTHYEYQDLCRQHMAAKSSLGRQDCGVGAAGTDTSRVSSVSSQFSDAPQPSPSSHSSTPSWCEEPAQSNMDISTGHMILAYMEDHLKNKDRLLKEWEALCSYQAELSTISAAQSEINVKKNRCADAVPYDHSRVKLKAEINPSRTDYINASTIIEHDPRMPAYIATQGPLSHTISDFWQMVWESGCTVIVMMTALVEDGEKQCDRYWPDEGSSLYHIYEVNLVSEHIWCNDFLVRSFYLKNVQTQETRTLTQFHFLSWPAKGIPTSTRPLLDFRRKVNKCYRGRSCPIIVHCSDGTGRTGTYILIDMVLNRMAKGVKEIDIAATLEHIRDQRPGMVRTKEQFEFALTAVAEEVNAILKALPQ</sequence>
<keyword evidence="6" id="KW-0325">Glycoprotein</keyword>
<dbReference type="Pfam" id="PF00102">
    <property type="entry name" value="Y_phosphatase"/>
    <property type="match status" value="1"/>
</dbReference>
<dbReference type="InterPro" id="IPR000387">
    <property type="entry name" value="Tyr_Pase_dom"/>
</dbReference>
<evidence type="ECO:0000256" key="6">
    <source>
        <dbReference type="ARBA" id="ARBA00023180"/>
    </source>
</evidence>
<feature type="transmembrane region" description="Helical" evidence="9">
    <location>
        <begin position="296"/>
        <end position="315"/>
    </location>
</feature>
<dbReference type="GO" id="GO:0030659">
    <property type="term" value="C:cytoplasmic vesicle membrane"/>
    <property type="evidence" value="ECO:0007669"/>
    <property type="project" value="UniProtKB-SubCell"/>
</dbReference>
<evidence type="ECO:0000259" key="11">
    <source>
        <dbReference type="PROSITE" id="PS50056"/>
    </source>
</evidence>
<feature type="region of interest" description="Disordered" evidence="8">
    <location>
        <begin position="1"/>
        <end position="33"/>
    </location>
</feature>
<organism evidence="12 13">
    <name type="scientific">Cyprinus carpio carpio</name>
    <dbReference type="NCBI Taxonomy" id="630221"/>
    <lineage>
        <taxon>Eukaryota</taxon>
        <taxon>Metazoa</taxon>
        <taxon>Chordata</taxon>
        <taxon>Craniata</taxon>
        <taxon>Vertebrata</taxon>
        <taxon>Euteleostomi</taxon>
        <taxon>Actinopterygii</taxon>
        <taxon>Neopterygii</taxon>
        <taxon>Teleostei</taxon>
        <taxon>Ostariophysi</taxon>
        <taxon>Cypriniformes</taxon>
        <taxon>Cyprinidae</taxon>
        <taxon>Cyprininae</taxon>
        <taxon>Cyprinus</taxon>
    </lineage>
</organism>
<evidence type="ECO:0000313" key="12">
    <source>
        <dbReference type="Ensembl" id="ENSCCRP00000107605.1"/>
    </source>
</evidence>
<dbReference type="GeneTree" id="ENSGT00940000154095"/>
<feature type="compositionally biased region" description="Low complexity" evidence="8">
    <location>
        <begin position="436"/>
        <end position="458"/>
    </location>
</feature>
<feature type="compositionally biased region" description="Polar residues" evidence="8">
    <location>
        <begin position="231"/>
        <end position="241"/>
    </location>
</feature>
<feature type="region of interest" description="Disordered" evidence="8">
    <location>
        <begin position="436"/>
        <end position="465"/>
    </location>
</feature>
<proteinExistence type="predicted"/>
<evidence type="ECO:0000256" key="9">
    <source>
        <dbReference type="SAM" id="Phobius"/>
    </source>
</evidence>
<dbReference type="PANTHER" id="PTHR46106">
    <property type="entry name" value="IA-2 PROTEIN TYROSINE PHOSPHATASE, ISOFORM C"/>
    <property type="match status" value="1"/>
</dbReference>
<evidence type="ECO:0000256" key="8">
    <source>
        <dbReference type="SAM" id="MobiDB-lite"/>
    </source>
</evidence>
<evidence type="ECO:0000256" key="7">
    <source>
        <dbReference type="ARBA" id="ARBA00023329"/>
    </source>
</evidence>
<accession>A0A9J7XP48</accession>
<evidence type="ECO:0000313" key="13">
    <source>
        <dbReference type="Proteomes" id="UP001108240"/>
    </source>
</evidence>
<dbReference type="Ensembl" id="ENSCCRT00000185231.1">
    <property type="protein sequence ID" value="ENSCCRP00000107605.1"/>
    <property type="gene ID" value="ENSCCRG00000081755.1"/>
</dbReference>
<dbReference type="PANTHER" id="PTHR46106:SF1">
    <property type="entry name" value="RECEPTOR-TYPE TYROSINE-PROTEIN PHOSPHATASE-LIKE N"/>
    <property type="match status" value="1"/>
</dbReference>
<dbReference type="InterPro" id="IPR033522">
    <property type="entry name" value="IA-2/IA-2_beta"/>
</dbReference>
<dbReference type="PROSITE" id="PS00383">
    <property type="entry name" value="TYR_PHOSPHATASE_1"/>
    <property type="match status" value="1"/>
</dbReference>
<name>A0A9J7XP48_CYPCA</name>
<keyword evidence="5 9" id="KW-0472">Membrane</keyword>
<dbReference type="GO" id="GO:0030141">
    <property type="term" value="C:secretory granule"/>
    <property type="evidence" value="ECO:0007669"/>
    <property type="project" value="InterPro"/>
</dbReference>
<feature type="transmembrane region" description="Helical" evidence="9">
    <location>
        <begin position="354"/>
        <end position="378"/>
    </location>
</feature>